<organism evidence="2 3">
    <name type="scientific">Gemmiger gallinarum</name>
    <dbReference type="NCBI Taxonomy" id="2779354"/>
    <lineage>
        <taxon>Bacteria</taxon>
        <taxon>Bacillati</taxon>
        <taxon>Bacillota</taxon>
        <taxon>Clostridia</taxon>
        <taxon>Eubacteriales</taxon>
        <taxon>Gemmiger</taxon>
    </lineage>
</organism>
<keyword evidence="1" id="KW-0812">Transmembrane</keyword>
<dbReference type="EMBL" id="JADCKC010000001">
    <property type="protein sequence ID" value="MBE5036203.1"/>
    <property type="molecule type" value="Genomic_DNA"/>
</dbReference>
<dbReference type="Proteomes" id="UP000768567">
    <property type="component" value="Unassembled WGS sequence"/>
</dbReference>
<evidence type="ECO:0000313" key="2">
    <source>
        <dbReference type="EMBL" id="MBE5036203.1"/>
    </source>
</evidence>
<dbReference type="Pfam" id="PF04070">
    <property type="entry name" value="DUF378"/>
    <property type="match status" value="1"/>
</dbReference>
<reference evidence="2 3" key="1">
    <citation type="submission" date="2020-10" db="EMBL/GenBank/DDBJ databases">
        <title>ChiBAC.</title>
        <authorList>
            <person name="Zenner C."/>
            <person name="Hitch T.C.A."/>
            <person name="Clavel T."/>
        </authorList>
    </citation>
    <scope>NUCLEOTIDE SEQUENCE [LARGE SCALE GENOMIC DNA]</scope>
    <source>
        <strain evidence="2 3">DSM 109015</strain>
    </source>
</reference>
<keyword evidence="1" id="KW-0472">Membrane</keyword>
<keyword evidence="3" id="KW-1185">Reference proteome</keyword>
<evidence type="ECO:0000256" key="1">
    <source>
        <dbReference type="SAM" id="Phobius"/>
    </source>
</evidence>
<keyword evidence="1" id="KW-1133">Transmembrane helix</keyword>
<dbReference type="PANTHER" id="PTHR37304">
    <property type="entry name" value="MEMBRANE PROTEIN-RELATED"/>
    <property type="match status" value="1"/>
</dbReference>
<evidence type="ECO:0000313" key="3">
    <source>
        <dbReference type="Proteomes" id="UP000768567"/>
    </source>
</evidence>
<dbReference type="RefSeq" id="WP_193499560.1">
    <property type="nucleotide sequence ID" value="NZ_JADCKC010000001.1"/>
</dbReference>
<comment type="caution">
    <text evidence="2">The sequence shown here is derived from an EMBL/GenBank/DDBJ whole genome shotgun (WGS) entry which is preliminary data.</text>
</comment>
<feature type="transmembrane region" description="Helical" evidence="1">
    <location>
        <begin position="7"/>
        <end position="34"/>
    </location>
</feature>
<sequence length="72" mass="7845">MSLFQKILLLLVIIGGLNWGIYGIWAFDAVGWLFGGSLGWLARAVFILVGLAAIALIPTLFMSKPPENRDAQ</sequence>
<protein>
    <submittedName>
        <fullName evidence="2">DUF378 domain-containing protein</fullName>
    </submittedName>
</protein>
<proteinExistence type="predicted"/>
<gene>
    <name evidence="2" type="ORF">INF35_00075</name>
</gene>
<name>A0ABR9QZ95_9FIRM</name>
<accession>A0ABR9QZ95</accession>
<dbReference type="PANTHER" id="PTHR37304:SF1">
    <property type="entry name" value="MEMBRANE PROTEIN"/>
    <property type="match status" value="1"/>
</dbReference>
<dbReference type="InterPro" id="IPR007211">
    <property type="entry name" value="DUF378"/>
</dbReference>
<feature type="transmembrane region" description="Helical" evidence="1">
    <location>
        <begin position="40"/>
        <end position="62"/>
    </location>
</feature>